<dbReference type="Proteomes" id="UP001182556">
    <property type="component" value="Unassembled WGS sequence"/>
</dbReference>
<accession>A0AAD9L9D2</accession>
<dbReference type="SMART" id="SM00401">
    <property type="entry name" value="ZnF_GATA"/>
    <property type="match status" value="1"/>
</dbReference>
<protein>
    <recommendedName>
        <fullName evidence="3">GATA-type domain-containing protein</fullName>
    </recommendedName>
</protein>
<dbReference type="GO" id="GO:0006355">
    <property type="term" value="P:regulation of DNA-templated transcription"/>
    <property type="evidence" value="ECO:0007669"/>
    <property type="project" value="InterPro"/>
</dbReference>
<organism evidence="4 5">
    <name type="scientific">Papiliotrema laurentii</name>
    <name type="common">Cryptococcus laurentii</name>
    <dbReference type="NCBI Taxonomy" id="5418"/>
    <lineage>
        <taxon>Eukaryota</taxon>
        <taxon>Fungi</taxon>
        <taxon>Dikarya</taxon>
        <taxon>Basidiomycota</taxon>
        <taxon>Agaricomycotina</taxon>
        <taxon>Tremellomycetes</taxon>
        <taxon>Tremellales</taxon>
        <taxon>Rhynchogastremaceae</taxon>
        <taxon>Papiliotrema</taxon>
    </lineage>
</organism>
<evidence type="ECO:0000313" key="4">
    <source>
        <dbReference type="EMBL" id="KAK1927189.1"/>
    </source>
</evidence>
<dbReference type="PROSITE" id="PS50114">
    <property type="entry name" value="GATA_ZN_FINGER_2"/>
    <property type="match status" value="1"/>
</dbReference>
<feature type="compositionally biased region" description="Pro residues" evidence="2">
    <location>
        <begin position="450"/>
        <end position="467"/>
    </location>
</feature>
<proteinExistence type="predicted"/>
<dbReference type="PROSITE" id="PS00344">
    <property type="entry name" value="GATA_ZN_FINGER_1"/>
    <property type="match status" value="1"/>
</dbReference>
<feature type="region of interest" description="Disordered" evidence="2">
    <location>
        <begin position="360"/>
        <end position="432"/>
    </location>
</feature>
<sequence>MSTSSAHSTPSTSASAAQGVPRLGGVRCYWALVAPRSPYPSVPGSKLELEFVHPDPVLAVHLASQRLSLMGRGVLEFIHPAEREQARRDLTTAISADDLQGSVTRVRFARLSHIRRVLGCKPEELELPYDASTYAEDDEYLILDIVLNWVRRGLLAFGGEAEAGKPFSRLDHGLTAQVADGLLLAFFHAIKDKDPRANNDPTRQHEEWSNFCGTAKMDEEQIEALQHNIASTARPPPPSRFPPSRVFQLHTNQFSPVRPNSLIFSWPPPRPPGSTSRNDGMYDAKEYAELMRWFDTTSHQYPSASDETRTSCTTRFGTTHSITTEGLYRHISSVFIQYGSLIFACFQTIKQVELPRIPITPTPSGSTSASASGASTATPSASSGLAPPTRPLSSADSLLPEGHNTMARVRSTGSVSAGGTADTSYGLPTPTPDWASPLAAEWSRTANHPSPLPPEPYPAPNAQPPPNHGSAYDTYKYASHLPLPAQTSQSAREAPVDSTKHHTRLPPPTAPLRPYDASHVQSTHSHTHQHHPHSFLQPPMAHHQQRPAYSSQQHQHQPSYSEPQPIYSSAEKVSFPHEFHDLNPGRPTPLPSARYYSDHSPPPGLAVAPGGTRPLIRPPGNVDCCRICGGRESPEWRRSETGVKDLCNACGLRLARQVAKREGRQKPRKKKEKS</sequence>
<gene>
    <name evidence="4" type="ORF">DB88DRAFT_16851</name>
</gene>
<keyword evidence="5" id="KW-1185">Reference proteome</keyword>
<feature type="region of interest" description="Disordered" evidence="2">
    <location>
        <begin position="444"/>
        <end position="564"/>
    </location>
</feature>
<feature type="compositionally biased region" description="Low complexity" evidence="2">
    <location>
        <begin position="512"/>
        <end position="524"/>
    </location>
</feature>
<dbReference type="GO" id="GO:0043565">
    <property type="term" value="F:sequence-specific DNA binding"/>
    <property type="evidence" value="ECO:0007669"/>
    <property type="project" value="InterPro"/>
</dbReference>
<evidence type="ECO:0000259" key="3">
    <source>
        <dbReference type="PROSITE" id="PS50114"/>
    </source>
</evidence>
<dbReference type="Gene3D" id="3.30.50.10">
    <property type="entry name" value="Erythroid Transcription Factor GATA-1, subunit A"/>
    <property type="match status" value="1"/>
</dbReference>
<name>A0AAD9L9D2_PAPLA</name>
<dbReference type="AlphaFoldDB" id="A0AAD9L9D2"/>
<keyword evidence="1" id="KW-0479">Metal-binding</keyword>
<keyword evidence="1" id="KW-0863">Zinc-finger</keyword>
<dbReference type="InterPro" id="IPR000679">
    <property type="entry name" value="Znf_GATA"/>
</dbReference>
<feature type="compositionally biased region" description="Low complexity" evidence="2">
    <location>
        <begin position="547"/>
        <end position="564"/>
    </location>
</feature>
<evidence type="ECO:0000256" key="2">
    <source>
        <dbReference type="SAM" id="MobiDB-lite"/>
    </source>
</evidence>
<dbReference type="EMBL" id="JAODAN010000001">
    <property type="protein sequence ID" value="KAK1927189.1"/>
    <property type="molecule type" value="Genomic_DNA"/>
</dbReference>
<feature type="compositionally biased region" description="Polar residues" evidence="2">
    <location>
        <begin position="411"/>
        <end position="423"/>
    </location>
</feature>
<comment type="caution">
    <text evidence="4">The sequence shown here is derived from an EMBL/GenBank/DDBJ whole genome shotgun (WGS) entry which is preliminary data.</text>
</comment>
<keyword evidence="1" id="KW-0862">Zinc</keyword>
<feature type="domain" description="GATA-type" evidence="3">
    <location>
        <begin position="625"/>
        <end position="673"/>
    </location>
</feature>
<reference evidence="4" key="1">
    <citation type="submission" date="2023-02" db="EMBL/GenBank/DDBJ databases">
        <title>Identification and recombinant expression of a fungal hydrolase from Papiliotrema laurentii that hydrolyzes apple cutin and clears colloidal polyester polyurethane.</title>
        <authorList>
            <consortium name="DOE Joint Genome Institute"/>
            <person name="Roman V.A."/>
            <person name="Bojanowski C."/>
            <person name="Crable B.R."/>
            <person name="Wagner D.N."/>
            <person name="Hung C.S."/>
            <person name="Nadeau L.J."/>
            <person name="Schratz L."/>
            <person name="Haridas S."/>
            <person name="Pangilinan J."/>
            <person name="Lipzen A."/>
            <person name="Na H."/>
            <person name="Yan M."/>
            <person name="Ng V."/>
            <person name="Grigoriev I.V."/>
            <person name="Spatafora J.W."/>
            <person name="Barlow D."/>
            <person name="Biffinger J."/>
            <person name="Kelley-Loughnane N."/>
            <person name="Varaljay V.A."/>
            <person name="Crookes-Goodson W.J."/>
        </authorList>
    </citation>
    <scope>NUCLEOTIDE SEQUENCE</scope>
    <source>
        <strain evidence="4">5307AH</strain>
    </source>
</reference>
<dbReference type="CDD" id="cd00202">
    <property type="entry name" value="ZnF_GATA"/>
    <property type="match status" value="1"/>
</dbReference>
<evidence type="ECO:0000313" key="5">
    <source>
        <dbReference type="Proteomes" id="UP001182556"/>
    </source>
</evidence>
<dbReference type="Pfam" id="PF00320">
    <property type="entry name" value="GATA"/>
    <property type="match status" value="1"/>
</dbReference>
<dbReference type="InterPro" id="IPR013088">
    <property type="entry name" value="Znf_NHR/GATA"/>
</dbReference>
<feature type="compositionally biased region" description="Low complexity" evidence="2">
    <location>
        <begin position="362"/>
        <end position="387"/>
    </location>
</feature>
<dbReference type="GO" id="GO:0008270">
    <property type="term" value="F:zinc ion binding"/>
    <property type="evidence" value="ECO:0007669"/>
    <property type="project" value="UniProtKB-KW"/>
</dbReference>
<evidence type="ECO:0000256" key="1">
    <source>
        <dbReference type="PROSITE-ProRule" id="PRU00094"/>
    </source>
</evidence>
<feature type="region of interest" description="Disordered" evidence="2">
    <location>
        <begin position="260"/>
        <end position="279"/>
    </location>
</feature>
<dbReference type="SUPFAM" id="SSF57716">
    <property type="entry name" value="Glucocorticoid receptor-like (DNA-binding domain)"/>
    <property type="match status" value="1"/>
</dbReference>